<name>A0ABX7YWH8_9GAMM</name>
<dbReference type="EMBL" id="CP073587">
    <property type="protein sequence ID" value="QUN06431.1"/>
    <property type="molecule type" value="Genomic_DNA"/>
</dbReference>
<sequence>MRKTRKKVLVFALEATYGVDAVDGGTPSALLGRDVKITPMAGDNTSLSYDDGTLGNAIELATEIYGTVEFAVDVAGSGTANVAPEYGKLLQACLRSVTPGASDVVAAIDDDAAGSLTLYFYYHGALHKLTGARGTFSFSIKAKELPSFKFTFTGLFSPVTGVALPTGLDFTKWKKPVKVGVQNSAFTIGGVAYKLISYEYDQANSVIHQEYVGHEEVEITDYKPTLKIVMEAPDIADWDPFTLAENTTEVATSLTHGPALNQFVHDVPRVSLKRPVYGDQDGTLTYEIDMNVISNGDTITTK</sequence>
<organism evidence="1 2">
    <name type="scientific">Shewanella yunxiaonensis</name>
    <dbReference type="NCBI Taxonomy" id="2829809"/>
    <lineage>
        <taxon>Bacteria</taxon>
        <taxon>Pseudomonadati</taxon>
        <taxon>Pseudomonadota</taxon>
        <taxon>Gammaproteobacteria</taxon>
        <taxon>Alteromonadales</taxon>
        <taxon>Shewanellaceae</taxon>
        <taxon>Shewanella</taxon>
    </lineage>
</organism>
<proteinExistence type="predicted"/>
<keyword evidence="2" id="KW-1185">Reference proteome</keyword>
<reference evidence="1 2" key="1">
    <citation type="submission" date="2021-04" db="EMBL/GenBank/DDBJ databases">
        <title>Novel species identification of genus Shewanella.</title>
        <authorList>
            <person name="Liu G."/>
        </authorList>
    </citation>
    <scope>NUCLEOTIDE SEQUENCE [LARGE SCALE GENOMIC DNA]</scope>
    <source>
        <strain evidence="1 2">FJAT-54481</strain>
    </source>
</reference>
<dbReference type="Proteomes" id="UP000679575">
    <property type="component" value="Chromosome"/>
</dbReference>
<evidence type="ECO:0000313" key="1">
    <source>
        <dbReference type="EMBL" id="QUN06431.1"/>
    </source>
</evidence>
<dbReference type="Pfam" id="PF18906">
    <property type="entry name" value="Phage_tube_2"/>
    <property type="match status" value="1"/>
</dbReference>
<accession>A0ABX7YWH8</accession>
<dbReference type="InterPro" id="IPR044000">
    <property type="entry name" value="Phage_tube_2"/>
</dbReference>
<evidence type="ECO:0008006" key="3">
    <source>
        <dbReference type="Google" id="ProtNLM"/>
    </source>
</evidence>
<evidence type="ECO:0000313" key="2">
    <source>
        <dbReference type="Proteomes" id="UP000679575"/>
    </source>
</evidence>
<gene>
    <name evidence="1" type="ORF">KDN34_02915</name>
</gene>
<protein>
    <recommendedName>
        <fullName evidence="3">Major tail protein</fullName>
    </recommendedName>
</protein>
<dbReference type="RefSeq" id="WP_212595445.1">
    <property type="nucleotide sequence ID" value="NZ_CP073587.1"/>
</dbReference>